<evidence type="ECO:0000313" key="12">
    <source>
        <dbReference type="Proteomes" id="UP000799766"/>
    </source>
</evidence>
<evidence type="ECO:0000256" key="8">
    <source>
        <dbReference type="ARBA" id="ARBA00023326"/>
    </source>
</evidence>
<keyword evidence="8" id="KW-0624">Polysaccharide degradation</keyword>
<gene>
    <name evidence="11" type="ORF">BDY21DRAFT_407269</name>
</gene>
<dbReference type="InterPro" id="IPR017853">
    <property type="entry name" value="GH"/>
</dbReference>
<evidence type="ECO:0000256" key="3">
    <source>
        <dbReference type="ARBA" id="ARBA00012729"/>
    </source>
</evidence>
<evidence type="ECO:0000256" key="7">
    <source>
        <dbReference type="ARBA" id="ARBA00023295"/>
    </source>
</evidence>
<proteinExistence type="inferred from homology"/>
<dbReference type="SMART" id="SM00636">
    <property type="entry name" value="Glyco_18"/>
    <property type="match status" value="1"/>
</dbReference>
<sequence length="392" mass="42071">MSGIFGPHRPNWLLQASRAINRHVAPHHQSSGASSTPSCPPAVCMYFNAAYYPNWHVYRNQPPSSLKLDVISHLFYAFAWVKPDGTVYLSDEWADTQMPVDNTTGCLRSFAELKRKHSVLKLILSVGGGGKGSDNFAAVAQRPEAREQFAKTARDLCLTYGLDGIDVDWEHPSNPAEGAAYVELLARLRAYLPPPRFTLTTALPAGAWALRHIDLGAAARQLDLVNVMAYDFSGPWTATAAHHAQLRAAPSDQGQGPPQPSGLDAVAYLTAGGVPPAKILLGVPCYGRSFLAASRPGAAYSGHGGHDGVFEYRELPRPGAAEHVDGAAGAAFCVGGDDAGGLVSYDNVATVRMKADWVKEAGLAGLFYWTATGDKDDVERSLVYNGYLRLHS</sequence>
<evidence type="ECO:0000256" key="6">
    <source>
        <dbReference type="ARBA" id="ARBA00023277"/>
    </source>
</evidence>
<dbReference type="GO" id="GO:0005576">
    <property type="term" value="C:extracellular region"/>
    <property type="evidence" value="ECO:0007669"/>
    <property type="project" value="TreeGrafter"/>
</dbReference>
<dbReference type="GO" id="GO:0008843">
    <property type="term" value="F:endochitinase activity"/>
    <property type="evidence" value="ECO:0007669"/>
    <property type="project" value="UniProtKB-EC"/>
</dbReference>
<dbReference type="Pfam" id="PF00704">
    <property type="entry name" value="Glyco_hydro_18"/>
    <property type="match status" value="1"/>
</dbReference>
<organism evidence="11 12">
    <name type="scientific">Lineolata rhizophorae</name>
    <dbReference type="NCBI Taxonomy" id="578093"/>
    <lineage>
        <taxon>Eukaryota</taxon>
        <taxon>Fungi</taxon>
        <taxon>Dikarya</taxon>
        <taxon>Ascomycota</taxon>
        <taxon>Pezizomycotina</taxon>
        <taxon>Dothideomycetes</taxon>
        <taxon>Dothideomycetes incertae sedis</taxon>
        <taxon>Lineolatales</taxon>
        <taxon>Lineolataceae</taxon>
        <taxon>Lineolata</taxon>
    </lineage>
</organism>
<evidence type="ECO:0000256" key="5">
    <source>
        <dbReference type="ARBA" id="ARBA00023024"/>
    </source>
</evidence>
<dbReference type="EMBL" id="MU001674">
    <property type="protein sequence ID" value="KAF2459697.1"/>
    <property type="molecule type" value="Genomic_DNA"/>
</dbReference>
<dbReference type="InterPro" id="IPR029070">
    <property type="entry name" value="Chitinase_insertion_sf"/>
</dbReference>
<comment type="catalytic activity">
    <reaction evidence="1">
        <text>Random endo-hydrolysis of N-acetyl-beta-D-glucosaminide (1-&gt;4)-beta-linkages in chitin and chitodextrins.</text>
        <dbReference type="EC" id="3.2.1.14"/>
    </reaction>
</comment>
<dbReference type="OrthoDB" id="76388at2759"/>
<accession>A0A6A6P7C0</accession>
<dbReference type="EC" id="3.2.1.14" evidence="3"/>
<dbReference type="InterPro" id="IPR011583">
    <property type="entry name" value="Chitinase_II/V-like_cat"/>
</dbReference>
<evidence type="ECO:0000256" key="9">
    <source>
        <dbReference type="RuleBase" id="RU000489"/>
    </source>
</evidence>
<dbReference type="GO" id="GO:0000272">
    <property type="term" value="P:polysaccharide catabolic process"/>
    <property type="evidence" value="ECO:0007669"/>
    <property type="project" value="UniProtKB-KW"/>
</dbReference>
<keyword evidence="5" id="KW-0146">Chitin degradation</keyword>
<evidence type="ECO:0000256" key="1">
    <source>
        <dbReference type="ARBA" id="ARBA00000822"/>
    </source>
</evidence>
<dbReference type="PROSITE" id="PS51910">
    <property type="entry name" value="GH18_2"/>
    <property type="match status" value="1"/>
</dbReference>
<evidence type="ECO:0000259" key="10">
    <source>
        <dbReference type="PROSITE" id="PS51910"/>
    </source>
</evidence>
<dbReference type="SUPFAM" id="SSF54556">
    <property type="entry name" value="Chitinase insertion domain"/>
    <property type="match status" value="1"/>
</dbReference>
<comment type="similarity">
    <text evidence="2">Belongs to the glycosyl hydrolase 18 family. Chitinase class V subfamily.</text>
</comment>
<protein>
    <recommendedName>
        <fullName evidence="3">chitinase</fullName>
        <ecNumber evidence="3">3.2.1.14</ecNumber>
    </recommendedName>
</protein>
<dbReference type="GO" id="GO:0008061">
    <property type="term" value="F:chitin binding"/>
    <property type="evidence" value="ECO:0007669"/>
    <property type="project" value="InterPro"/>
</dbReference>
<keyword evidence="12" id="KW-1185">Reference proteome</keyword>
<dbReference type="InterPro" id="IPR050314">
    <property type="entry name" value="Glycosyl_Hydrlase_18"/>
</dbReference>
<dbReference type="PANTHER" id="PTHR11177:SF228">
    <property type="entry name" value="CHITINASE"/>
    <property type="match status" value="1"/>
</dbReference>
<name>A0A6A6P7C0_9PEZI</name>
<dbReference type="Gene3D" id="3.10.50.10">
    <property type="match status" value="1"/>
</dbReference>
<keyword evidence="4 9" id="KW-0378">Hydrolase</keyword>
<reference evidence="11" key="1">
    <citation type="journal article" date="2020" name="Stud. Mycol.">
        <title>101 Dothideomycetes genomes: a test case for predicting lifestyles and emergence of pathogens.</title>
        <authorList>
            <person name="Haridas S."/>
            <person name="Albert R."/>
            <person name="Binder M."/>
            <person name="Bloem J."/>
            <person name="Labutti K."/>
            <person name="Salamov A."/>
            <person name="Andreopoulos B."/>
            <person name="Baker S."/>
            <person name="Barry K."/>
            <person name="Bills G."/>
            <person name="Bluhm B."/>
            <person name="Cannon C."/>
            <person name="Castanera R."/>
            <person name="Culley D."/>
            <person name="Daum C."/>
            <person name="Ezra D."/>
            <person name="Gonzalez J."/>
            <person name="Henrissat B."/>
            <person name="Kuo A."/>
            <person name="Liang C."/>
            <person name="Lipzen A."/>
            <person name="Lutzoni F."/>
            <person name="Magnuson J."/>
            <person name="Mondo S."/>
            <person name="Nolan M."/>
            <person name="Ohm R."/>
            <person name="Pangilinan J."/>
            <person name="Park H.-J."/>
            <person name="Ramirez L."/>
            <person name="Alfaro M."/>
            <person name="Sun H."/>
            <person name="Tritt A."/>
            <person name="Yoshinaga Y."/>
            <person name="Zwiers L.-H."/>
            <person name="Turgeon B."/>
            <person name="Goodwin S."/>
            <person name="Spatafora J."/>
            <person name="Crous P."/>
            <person name="Grigoriev I."/>
        </authorList>
    </citation>
    <scope>NUCLEOTIDE SEQUENCE</scope>
    <source>
        <strain evidence="11">ATCC 16933</strain>
    </source>
</reference>
<dbReference type="PROSITE" id="PS01095">
    <property type="entry name" value="GH18_1"/>
    <property type="match status" value="1"/>
</dbReference>
<evidence type="ECO:0000256" key="4">
    <source>
        <dbReference type="ARBA" id="ARBA00022801"/>
    </source>
</evidence>
<dbReference type="InterPro" id="IPR001223">
    <property type="entry name" value="Glyco_hydro18_cat"/>
</dbReference>
<dbReference type="AlphaFoldDB" id="A0A6A6P7C0"/>
<evidence type="ECO:0000313" key="11">
    <source>
        <dbReference type="EMBL" id="KAF2459697.1"/>
    </source>
</evidence>
<dbReference type="Gene3D" id="3.20.20.80">
    <property type="entry name" value="Glycosidases"/>
    <property type="match status" value="1"/>
</dbReference>
<dbReference type="PANTHER" id="PTHR11177">
    <property type="entry name" value="CHITINASE"/>
    <property type="match status" value="1"/>
</dbReference>
<dbReference type="InterPro" id="IPR001579">
    <property type="entry name" value="Glyco_hydro_18_chit_AS"/>
</dbReference>
<keyword evidence="6" id="KW-0119">Carbohydrate metabolism</keyword>
<evidence type="ECO:0000256" key="2">
    <source>
        <dbReference type="ARBA" id="ARBA00008682"/>
    </source>
</evidence>
<dbReference type="Proteomes" id="UP000799766">
    <property type="component" value="Unassembled WGS sequence"/>
</dbReference>
<feature type="domain" description="GH18" evidence="10">
    <location>
        <begin position="46"/>
        <end position="392"/>
    </location>
</feature>
<dbReference type="SUPFAM" id="SSF51445">
    <property type="entry name" value="(Trans)glycosidases"/>
    <property type="match status" value="1"/>
</dbReference>
<keyword evidence="7 9" id="KW-0326">Glycosidase</keyword>
<dbReference type="GO" id="GO:0006032">
    <property type="term" value="P:chitin catabolic process"/>
    <property type="evidence" value="ECO:0007669"/>
    <property type="project" value="UniProtKB-KW"/>
</dbReference>